<dbReference type="EMBL" id="BTPU01000040">
    <property type="protein sequence ID" value="GMQ63457.1"/>
    <property type="molecule type" value="Genomic_DNA"/>
</dbReference>
<reference evidence="1" key="1">
    <citation type="submission" date="2023-09" db="EMBL/GenBank/DDBJ databases">
        <title>Vallitalea sediminicola and Vallitalea maricola sp. nov., anaerobic bacteria isolated from marine sediment.</title>
        <authorList>
            <person name="Hirano S."/>
            <person name="Maeda A."/>
            <person name="Terahara T."/>
            <person name="Mori K."/>
            <person name="Hamada M."/>
            <person name="Matsumoto R."/>
            <person name="Kobayashi T."/>
        </authorList>
    </citation>
    <scope>NUCLEOTIDE SEQUENCE</scope>
    <source>
        <strain evidence="1">AN17-2</strain>
    </source>
</reference>
<keyword evidence="2" id="KW-1185">Reference proteome</keyword>
<sequence length="189" mass="22191">MIILNKNVKKICIIMIVLISIYFLARPLSFYIILIKNRYNIATFETYKTVNQTSNSKEKIIRIYDYNGNFNYLLLSNDKRKFWTLIKEGQSSSKGNSYSMLLWDEFNIKVEPVNTSSSEEQSVILNETHKIYDVLKDKIDEINLDTISPNLGYEVTENDKFYTIDIYTLLPDSEPILREININTIIDFK</sequence>
<protein>
    <submittedName>
        <fullName evidence="1">Uncharacterized protein</fullName>
    </submittedName>
</protein>
<comment type="caution">
    <text evidence="1">The sequence shown here is derived from an EMBL/GenBank/DDBJ whole genome shotgun (WGS) entry which is preliminary data.</text>
</comment>
<dbReference type="Proteomes" id="UP001374599">
    <property type="component" value="Unassembled WGS sequence"/>
</dbReference>
<evidence type="ECO:0000313" key="1">
    <source>
        <dbReference type="EMBL" id="GMQ63457.1"/>
    </source>
</evidence>
<accession>A0ACB5ULG3</accession>
<evidence type="ECO:0000313" key="2">
    <source>
        <dbReference type="Proteomes" id="UP001374599"/>
    </source>
</evidence>
<organism evidence="1 2">
    <name type="scientific">Vallitalea maricola</name>
    <dbReference type="NCBI Taxonomy" id="3074433"/>
    <lineage>
        <taxon>Bacteria</taxon>
        <taxon>Bacillati</taxon>
        <taxon>Bacillota</taxon>
        <taxon>Clostridia</taxon>
        <taxon>Lachnospirales</taxon>
        <taxon>Vallitaleaceae</taxon>
        <taxon>Vallitalea</taxon>
    </lineage>
</organism>
<proteinExistence type="predicted"/>
<name>A0ACB5ULG3_9FIRM</name>
<gene>
    <name evidence="1" type="ORF">AN2V17_26900</name>
</gene>